<dbReference type="InterPro" id="IPR019302">
    <property type="entry name" value="CAP12/PCTIR_TIR_dom"/>
</dbReference>
<name>A0A1Y0EIS3_9BURK</name>
<dbReference type="RefSeq" id="WP_087276310.1">
    <property type="nucleotide sequence ID" value="NZ_CP021455.1"/>
</dbReference>
<proteinExistence type="predicted"/>
<evidence type="ECO:0000313" key="2">
    <source>
        <dbReference type="EMBL" id="ARU03534.1"/>
    </source>
</evidence>
<evidence type="ECO:0000313" key="3">
    <source>
        <dbReference type="Proteomes" id="UP000196138"/>
    </source>
</evidence>
<sequence>MQEFKGTFEELQGTITTTGCIGQWSDIANGKQFKSKEGGILNWFTATGRVTFQGPAAPKAKLMQMLGSETISEPQVAPAPSAAAKPKSKVFLVHGHDTVAREQLELVLHKLGLDPYVLANTGGGGMTIIEALESHIGGTTDAAKFGIVLMTPDDMGYSKRDGESKVEPRARQNVVLEMGMLISALGRPNVAILKKGHLQVPSDADGILYIGFNDHVKETVPRLAERLNHAGFKIEGSAIAKAAA</sequence>
<dbReference type="OrthoDB" id="5497289at2"/>
<evidence type="ECO:0000259" key="1">
    <source>
        <dbReference type="Pfam" id="PF10137"/>
    </source>
</evidence>
<keyword evidence="3" id="KW-1185">Reference proteome</keyword>
<dbReference type="KEGG" id="cser:CCO03_01505"/>
<accession>A0A1Y0EIS3</accession>
<dbReference type="AlphaFoldDB" id="A0A1Y0EIS3"/>
<dbReference type="GO" id="GO:0050135">
    <property type="term" value="F:NADP+ nucleosidase activity"/>
    <property type="evidence" value="ECO:0007669"/>
    <property type="project" value="InterPro"/>
</dbReference>
<protein>
    <recommendedName>
        <fullName evidence="1">CD-NTase-associated protein 12/Pycsar effector protein TIR domain-containing protein</fullName>
    </recommendedName>
</protein>
<dbReference type="Proteomes" id="UP000196138">
    <property type="component" value="Chromosome"/>
</dbReference>
<dbReference type="Pfam" id="PF10137">
    <property type="entry name" value="CAP12-PCTIR_TIR"/>
    <property type="match status" value="1"/>
</dbReference>
<organism evidence="2 3">
    <name type="scientific">Comamonas serinivorans</name>
    <dbReference type="NCBI Taxonomy" id="1082851"/>
    <lineage>
        <taxon>Bacteria</taxon>
        <taxon>Pseudomonadati</taxon>
        <taxon>Pseudomonadota</taxon>
        <taxon>Betaproteobacteria</taxon>
        <taxon>Burkholderiales</taxon>
        <taxon>Comamonadaceae</taxon>
        <taxon>Comamonas</taxon>
    </lineage>
</organism>
<dbReference type="EMBL" id="CP021455">
    <property type="protein sequence ID" value="ARU03534.1"/>
    <property type="molecule type" value="Genomic_DNA"/>
</dbReference>
<gene>
    <name evidence="2" type="ORF">CCO03_01505</name>
</gene>
<reference evidence="2 3" key="1">
    <citation type="submission" date="2017-05" db="EMBL/GenBank/DDBJ databases">
        <authorList>
            <person name="Song R."/>
            <person name="Chenine A.L."/>
            <person name="Ruprecht R.M."/>
        </authorList>
    </citation>
    <scope>NUCLEOTIDE SEQUENCE [LARGE SCALE GENOMIC DNA]</scope>
    <source>
        <strain evidence="2 3">DSM 26136</strain>
    </source>
</reference>
<feature type="domain" description="CD-NTase-associated protein 12/Pycsar effector protein TIR" evidence="1">
    <location>
        <begin position="89"/>
        <end position="213"/>
    </location>
</feature>